<feature type="transmembrane region" description="Helical" evidence="1">
    <location>
        <begin position="7"/>
        <end position="27"/>
    </location>
</feature>
<keyword evidence="3" id="KW-1185">Reference proteome</keyword>
<dbReference type="Proteomes" id="UP000055045">
    <property type="component" value="Unassembled WGS sequence"/>
</dbReference>
<gene>
    <name evidence="2" type="ORF">ACN42_g378</name>
</gene>
<dbReference type="EMBL" id="LLXE01000005">
    <property type="protein sequence ID" value="KUM66706.1"/>
    <property type="molecule type" value="Genomic_DNA"/>
</dbReference>
<sequence>MNRDMTFCLIVRHIISTSIIGLVVEFVVAIDEARVRFTDDALLFFLFFLISQGRGHPWTREDLVPSPHSTETCGSPWDSFRLRGCVPDNSPQLCISQETSWPPGHPIQDAPHIATISRSPFGHQHSQNPRLRQGHTFQIPQSRKKRVPLPPRLRPGIQIIHSCQL</sequence>
<evidence type="ECO:0000313" key="2">
    <source>
        <dbReference type="EMBL" id="KUM66706.1"/>
    </source>
</evidence>
<proteinExistence type="predicted"/>
<dbReference type="AlphaFoldDB" id="A0A124GTF5"/>
<name>A0A124GTF5_PENFR</name>
<evidence type="ECO:0000256" key="1">
    <source>
        <dbReference type="SAM" id="Phobius"/>
    </source>
</evidence>
<keyword evidence="1" id="KW-0812">Transmembrane</keyword>
<comment type="caution">
    <text evidence="2">The sequence shown here is derived from an EMBL/GenBank/DDBJ whole genome shotgun (WGS) entry which is preliminary data.</text>
</comment>
<evidence type="ECO:0000313" key="3">
    <source>
        <dbReference type="Proteomes" id="UP000055045"/>
    </source>
</evidence>
<keyword evidence="1" id="KW-1133">Transmembrane helix</keyword>
<keyword evidence="1" id="KW-0472">Membrane</keyword>
<protein>
    <submittedName>
        <fullName evidence="2">Uncharacterized protein</fullName>
    </submittedName>
</protein>
<organism evidence="2 3">
    <name type="scientific">Penicillium freii</name>
    <dbReference type="NCBI Taxonomy" id="48697"/>
    <lineage>
        <taxon>Eukaryota</taxon>
        <taxon>Fungi</taxon>
        <taxon>Dikarya</taxon>
        <taxon>Ascomycota</taxon>
        <taxon>Pezizomycotina</taxon>
        <taxon>Eurotiomycetes</taxon>
        <taxon>Eurotiomycetidae</taxon>
        <taxon>Eurotiales</taxon>
        <taxon>Aspergillaceae</taxon>
        <taxon>Penicillium</taxon>
    </lineage>
</organism>
<accession>A0A124GTF5</accession>
<reference evidence="2 3" key="1">
    <citation type="submission" date="2015-10" db="EMBL/GenBank/DDBJ databases">
        <title>Genome sequencing of Penicillium freii.</title>
        <authorList>
            <person name="Nguyen H.D."/>
            <person name="Visagie C.M."/>
            <person name="Seifert K.A."/>
        </authorList>
    </citation>
    <scope>NUCLEOTIDE SEQUENCE [LARGE SCALE GENOMIC DNA]</scope>
    <source>
        <strain evidence="2 3">DAOM 242723</strain>
    </source>
</reference>